<comment type="caution">
    <text evidence="2">The sequence shown here is derived from an EMBL/GenBank/DDBJ whole genome shotgun (WGS) entry which is preliminary data.</text>
</comment>
<keyword evidence="1" id="KW-1133">Transmembrane helix</keyword>
<evidence type="ECO:0000313" key="2">
    <source>
        <dbReference type="EMBL" id="NLR89817.1"/>
    </source>
</evidence>
<accession>A0A7X8SGS1</accession>
<gene>
    <name evidence="2" type="ORF">HGP29_01310</name>
</gene>
<proteinExistence type="predicted"/>
<dbReference type="EMBL" id="JABAIL010000001">
    <property type="protein sequence ID" value="NLR89817.1"/>
    <property type="molecule type" value="Genomic_DNA"/>
</dbReference>
<evidence type="ECO:0008006" key="4">
    <source>
        <dbReference type="Google" id="ProtNLM"/>
    </source>
</evidence>
<sequence>MKLLTLLPLLLTSCLNISDIQKINSEVELLKGHEIVEQLLDCNDGDVEQLARIFSTSVPVIQRIQNEESELTFSADQQWKDVLKKVTIEGSGVFYDLDPYYESRTRKVLYYIYKFWWIYPFLYLIPLLFFKEFFTLNLFVGSVLKDIILMIILLSLNWVFPYVSPIDLQSKTHDLKVELLLKR</sequence>
<keyword evidence="1" id="KW-0812">Transmembrane</keyword>
<reference evidence="2 3" key="1">
    <citation type="submission" date="2020-04" db="EMBL/GenBank/DDBJ databases">
        <title>Flammeovirga sp. SR4, a novel species isolated from seawater.</title>
        <authorList>
            <person name="Wang X."/>
        </authorList>
    </citation>
    <scope>NUCLEOTIDE SEQUENCE [LARGE SCALE GENOMIC DNA]</scope>
    <source>
        <strain evidence="2 3">SR4</strain>
    </source>
</reference>
<keyword evidence="1" id="KW-0472">Membrane</keyword>
<protein>
    <recommendedName>
        <fullName evidence="4">Lipoprotein</fullName>
    </recommendedName>
</protein>
<evidence type="ECO:0000256" key="1">
    <source>
        <dbReference type="SAM" id="Phobius"/>
    </source>
</evidence>
<name>A0A7X8SGS1_9BACT</name>
<keyword evidence="3" id="KW-1185">Reference proteome</keyword>
<evidence type="ECO:0000313" key="3">
    <source>
        <dbReference type="Proteomes" id="UP000585050"/>
    </source>
</evidence>
<feature type="transmembrane region" description="Helical" evidence="1">
    <location>
        <begin position="108"/>
        <end position="129"/>
    </location>
</feature>
<dbReference type="Proteomes" id="UP000585050">
    <property type="component" value="Unassembled WGS sequence"/>
</dbReference>
<dbReference type="RefSeq" id="WP_168880502.1">
    <property type="nucleotide sequence ID" value="NZ_JABAIL010000001.1"/>
</dbReference>
<organism evidence="2 3">
    <name type="scientific">Flammeovirga agarivorans</name>
    <dbReference type="NCBI Taxonomy" id="2726742"/>
    <lineage>
        <taxon>Bacteria</taxon>
        <taxon>Pseudomonadati</taxon>
        <taxon>Bacteroidota</taxon>
        <taxon>Cytophagia</taxon>
        <taxon>Cytophagales</taxon>
        <taxon>Flammeovirgaceae</taxon>
        <taxon>Flammeovirga</taxon>
    </lineage>
</organism>
<feature type="transmembrane region" description="Helical" evidence="1">
    <location>
        <begin position="136"/>
        <end position="160"/>
    </location>
</feature>
<dbReference type="AlphaFoldDB" id="A0A7X8SGS1"/>